<name>A0A6J6II43_9ZZZZ</name>
<dbReference type="GO" id="GO:0046677">
    <property type="term" value="P:response to antibiotic"/>
    <property type="evidence" value="ECO:0007669"/>
    <property type="project" value="InterPro"/>
</dbReference>
<dbReference type="PROSITE" id="PS50977">
    <property type="entry name" value="HTH_TETR_2"/>
    <property type="match status" value="1"/>
</dbReference>
<keyword evidence="4" id="KW-0804">Transcription</keyword>
<protein>
    <submittedName>
        <fullName evidence="6">Unannotated protein</fullName>
    </submittedName>
</protein>
<dbReference type="SUPFAM" id="SSF48498">
    <property type="entry name" value="Tetracyclin repressor-like, C-terminal domain"/>
    <property type="match status" value="1"/>
</dbReference>
<dbReference type="InterPro" id="IPR050109">
    <property type="entry name" value="HTH-type_TetR-like_transc_reg"/>
</dbReference>
<dbReference type="PRINTS" id="PR00400">
    <property type="entry name" value="TETREPRESSOR"/>
</dbReference>
<evidence type="ECO:0000256" key="3">
    <source>
        <dbReference type="ARBA" id="ARBA00023125"/>
    </source>
</evidence>
<gene>
    <name evidence="6" type="ORF">UFOPK1835_02026</name>
</gene>
<organism evidence="6">
    <name type="scientific">freshwater metagenome</name>
    <dbReference type="NCBI Taxonomy" id="449393"/>
    <lineage>
        <taxon>unclassified sequences</taxon>
        <taxon>metagenomes</taxon>
        <taxon>ecological metagenomes</taxon>
    </lineage>
</organism>
<dbReference type="PANTHER" id="PTHR30055:SF151">
    <property type="entry name" value="TRANSCRIPTIONAL REGULATORY PROTEIN"/>
    <property type="match status" value="1"/>
</dbReference>
<dbReference type="GO" id="GO:0003700">
    <property type="term" value="F:DNA-binding transcription factor activity"/>
    <property type="evidence" value="ECO:0007669"/>
    <property type="project" value="TreeGrafter"/>
</dbReference>
<keyword evidence="3" id="KW-0238">DNA-binding</keyword>
<dbReference type="EMBL" id="CAEZUP010000131">
    <property type="protein sequence ID" value="CAB4624140.1"/>
    <property type="molecule type" value="Genomic_DNA"/>
</dbReference>
<dbReference type="PANTHER" id="PTHR30055">
    <property type="entry name" value="HTH-TYPE TRANSCRIPTIONAL REGULATOR RUTR"/>
    <property type="match status" value="1"/>
</dbReference>
<dbReference type="InterPro" id="IPR003012">
    <property type="entry name" value="Tet_transcr_reg_TetR"/>
</dbReference>
<dbReference type="InterPro" id="IPR004111">
    <property type="entry name" value="Repressor_TetR_C"/>
</dbReference>
<dbReference type="SUPFAM" id="SSF46689">
    <property type="entry name" value="Homeodomain-like"/>
    <property type="match status" value="1"/>
</dbReference>
<dbReference type="Gene3D" id="1.10.357.10">
    <property type="entry name" value="Tetracycline Repressor, domain 2"/>
    <property type="match status" value="1"/>
</dbReference>
<evidence type="ECO:0000259" key="5">
    <source>
        <dbReference type="PROSITE" id="PS50977"/>
    </source>
</evidence>
<keyword evidence="1" id="KW-0678">Repressor</keyword>
<evidence type="ECO:0000256" key="4">
    <source>
        <dbReference type="ARBA" id="ARBA00023163"/>
    </source>
</evidence>
<dbReference type="InterPro" id="IPR036271">
    <property type="entry name" value="Tet_transcr_reg_TetR-rel_C_sf"/>
</dbReference>
<keyword evidence="2" id="KW-0805">Transcription regulation</keyword>
<dbReference type="Pfam" id="PF00440">
    <property type="entry name" value="TetR_N"/>
    <property type="match status" value="1"/>
</dbReference>
<sequence>MTPRTGNLDQQAFIRAGTEFVDEHGLSALTMRALGEKLGVDATACYRHFTSKDELLSAMVDAMLAAALDSLESPPASPRDGIVDQTLAVRRAFLKHPHLAATLVVSSGDLPSAHQLTLNAIGLLRSMGLEGDELVRCYQTVESYTMGSCVFDMSGTPDNMEIRRQRYQSLGVKEFTHVARSAKGVSSLTEAAFRKGVDAIIDSFSSR</sequence>
<proteinExistence type="predicted"/>
<feature type="domain" description="HTH tetR-type" evidence="5">
    <location>
        <begin position="7"/>
        <end position="67"/>
    </location>
</feature>
<dbReference type="InterPro" id="IPR009057">
    <property type="entry name" value="Homeodomain-like_sf"/>
</dbReference>
<dbReference type="GO" id="GO:0000976">
    <property type="term" value="F:transcription cis-regulatory region binding"/>
    <property type="evidence" value="ECO:0007669"/>
    <property type="project" value="TreeGrafter"/>
</dbReference>
<dbReference type="PRINTS" id="PR00455">
    <property type="entry name" value="HTHTETR"/>
</dbReference>
<dbReference type="GO" id="GO:0045892">
    <property type="term" value="P:negative regulation of DNA-templated transcription"/>
    <property type="evidence" value="ECO:0007669"/>
    <property type="project" value="InterPro"/>
</dbReference>
<dbReference type="Pfam" id="PF02909">
    <property type="entry name" value="TetR_C_1"/>
    <property type="match status" value="1"/>
</dbReference>
<dbReference type="AlphaFoldDB" id="A0A6J6II43"/>
<reference evidence="6" key="1">
    <citation type="submission" date="2020-05" db="EMBL/GenBank/DDBJ databases">
        <authorList>
            <person name="Chiriac C."/>
            <person name="Salcher M."/>
            <person name="Ghai R."/>
            <person name="Kavagutti S V."/>
        </authorList>
    </citation>
    <scope>NUCLEOTIDE SEQUENCE</scope>
</reference>
<evidence type="ECO:0000313" key="6">
    <source>
        <dbReference type="EMBL" id="CAB4624140.1"/>
    </source>
</evidence>
<dbReference type="InterPro" id="IPR001647">
    <property type="entry name" value="HTH_TetR"/>
</dbReference>
<evidence type="ECO:0000256" key="2">
    <source>
        <dbReference type="ARBA" id="ARBA00023015"/>
    </source>
</evidence>
<evidence type="ECO:0000256" key="1">
    <source>
        <dbReference type="ARBA" id="ARBA00022491"/>
    </source>
</evidence>
<accession>A0A6J6II43</accession>